<reference evidence="2 3" key="1">
    <citation type="journal article" date="2024" name="BMC Genomics">
        <title>Genome assembly of redclaw crayfish (Cherax quadricarinatus) provides insights into its immune adaptation and hypoxia tolerance.</title>
        <authorList>
            <person name="Liu Z."/>
            <person name="Zheng J."/>
            <person name="Li H."/>
            <person name="Fang K."/>
            <person name="Wang S."/>
            <person name="He J."/>
            <person name="Zhou D."/>
            <person name="Weng S."/>
            <person name="Chi M."/>
            <person name="Gu Z."/>
            <person name="He J."/>
            <person name="Li F."/>
            <person name="Wang M."/>
        </authorList>
    </citation>
    <scope>NUCLEOTIDE SEQUENCE [LARGE SCALE GENOMIC DNA]</scope>
    <source>
        <strain evidence="2">ZL_2023a</strain>
    </source>
</reference>
<evidence type="ECO:0000313" key="2">
    <source>
        <dbReference type="EMBL" id="KAK8734924.1"/>
    </source>
</evidence>
<keyword evidence="3" id="KW-1185">Reference proteome</keyword>
<organism evidence="2 3">
    <name type="scientific">Cherax quadricarinatus</name>
    <name type="common">Australian red claw crayfish</name>
    <dbReference type="NCBI Taxonomy" id="27406"/>
    <lineage>
        <taxon>Eukaryota</taxon>
        <taxon>Metazoa</taxon>
        <taxon>Ecdysozoa</taxon>
        <taxon>Arthropoda</taxon>
        <taxon>Crustacea</taxon>
        <taxon>Multicrustacea</taxon>
        <taxon>Malacostraca</taxon>
        <taxon>Eumalacostraca</taxon>
        <taxon>Eucarida</taxon>
        <taxon>Decapoda</taxon>
        <taxon>Pleocyemata</taxon>
        <taxon>Astacidea</taxon>
        <taxon>Parastacoidea</taxon>
        <taxon>Parastacidae</taxon>
        <taxon>Cherax</taxon>
    </lineage>
</organism>
<accession>A0AAW0XA48</accession>
<dbReference type="EMBL" id="JARKIK010000049">
    <property type="protein sequence ID" value="KAK8734924.1"/>
    <property type="molecule type" value="Genomic_DNA"/>
</dbReference>
<sequence length="157" mass="17520">MFTWGFVIRFVVLSVLAWNFYRGYFRNIVATVNADKHTDSKECIKTLEFGVSSEILGSDVSVRPPVVLEPIVIVRNKFLEPDVSGRTEVQESDVSGRTEVQEPEVSVRTEVHEPDVSVHTEVHEPDVSVSTDLDLEPQDNNEVAVSTGQDDDGVFLT</sequence>
<dbReference type="AlphaFoldDB" id="A0AAW0XA48"/>
<protein>
    <submittedName>
        <fullName evidence="2">Uncharacterized protein</fullName>
    </submittedName>
</protein>
<evidence type="ECO:0000313" key="3">
    <source>
        <dbReference type="Proteomes" id="UP001445076"/>
    </source>
</evidence>
<feature type="region of interest" description="Disordered" evidence="1">
    <location>
        <begin position="85"/>
        <end position="112"/>
    </location>
</feature>
<proteinExistence type="predicted"/>
<gene>
    <name evidence="2" type="ORF">OTU49_005732</name>
</gene>
<feature type="region of interest" description="Disordered" evidence="1">
    <location>
        <begin position="126"/>
        <end position="157"/>
    </location>
</feature>
<comment type="caution">
    <text evidence="2">The sequence shown here is derived from an EMBL/GenBank/DDBJ whole genome shotgun (WGS) entry which is preliminary data.</text>
</comment>
<dbReference type="Proteomes" id="UP001445076">
    <property type="component" value="Unassembled WGS sequence"/>
</dbReference>
<name>A0AAW0XA48_CHEQU</name>
<evidence type="ECO:0000256" key="1">
    <source>
        <dbReference type="SAM" id="MobiDB-lite"/>
    </source>
</evidence>